<gene>
    <name evidence="1" type="ORF">DA456_01090</name>
</gene>
<dbReference type="AlphaFoldDB" id="A0AAD0MW33"/>
<dbReference type="Proteomes" id="UP000240475">
    <property type="component" value="Chromosome"/>
</dbReference>
<evidence type="ECO:0000313" key="2">
    <source>
        <dbReference type="Proteomes" id="UP000240475"/>
    </source>
</evidence>
<dbReference type="InterPro" id="IPR043733">
    <property type="entry name" value="DUF5677"/>
</dbReference>
<reference evidence="1 2" key="1">
    <citation type="submission" date="2018-04" db="EMBL/GenBank/DDBJ databases">
        <authorList>
            <person name="Cha J.-S."/>
        </authorList>
    </citation>
    <scope>NUCLEOTIDE SEQUENCE [LARGE SCALE GENOMIC DNA]</scope>
    <source>
        <strain evidence="1 2">LMG5095</strain>
    </source>
</reference>
<proteinExistence type="predicted"/>
<name>A0AAD0MW33_PSESX</name>
<dbReference type="EMBL" id="CP028490">
    <property type="protein sequence ID" value="AVX22099.1"/>
    <property type="molecule type" value="Genomic_DNA"/>
</dbReference>
<evidence type="ECO:0000313" key="1">
    <source>
        <dbReference type="EMBL" id="AVX22099.1"/>
    </source>
</evidence>
<protein>
    <submittedName>
        <fullName evidence="1">Uncharacterized protein</fullName>
    </submittedName>
</protein>
<organism evidence="1 2">
    <name type="scientific">Pseudomonas syringae pv. atrofaciens</name>
    <dbReference type="NCBI Taxonomy" id="192087"/>
    <lineage>
        <taxon>Bacteria</taxon>
        <taxon>Pseudomonadati</taxon>
        <taxon>Pseudomonadota</taxon>
        <taxon>Gammaproteobacteria</taxon>
        <taxon>Pseudomonadales</taxon>
        <taxon>Pseudomonadaceae</taxon>
        <taxon>Pseudomonas</taxon>
        <taxon>Pseudomonas syringae</taxon>
    </lineage>
</organism>
<accession>A0AAD0MW33</accession>
<sequence>MNHAQILAVKLFKQACSVRLILDPTQLDFHDGSQIVFVDHSSATILARACLETFIVFHWIFQCQDPALRQFRYGVWRLGGLMDRLKLHPSTDQASEALKVARLQAADQIAEIEPSPFLGGYSPDQVKRLMKGDWRAGWSWTDEAVRAGFSKKYFQNVYSHFCGYAHTSYISSMQMGQAQLIDDQRMLGLVALQTSIHVMARAVAFYAELFPSGRTALKMSPEQAQNVAYFWGFTNVDMDPLYEEPSGEDL</sequence>
<dbReference type="Pfam" id="PF18928">
    <property type="entry name" value="DUF5677"/>
    <property type="match status" value="1"/>
</dbReference>